<reference evidence="2 3" key="1">
    <citation type="submission" date="2020-08" db="EMBL/GenBank/DDBJ databases">
        <title>Genomic Encyclopedia of Type Strains, Phase IV (KMG-IV): sequencing the most valuable type-strain genomes for metagenomic binning, comparative biology and taxonomic classification.</title>
        <authorList>
            <person name="Goeker M."/>
        </authorList>
    </citation>
    <scope>NUCLEOTIDE SEQUENCE [LARGE SCALE GENOMIC DNA]</scope>
    <source>
        <strain evidence="2 3">DSM 105074</strain>
    </source>
</reference>
<dbReference type="PANTHER" id="PTHR43640">
    <property type="entry name" value="OS07G0260300 PROTEIN"/>
    <property type="match status" value="1"/>
</dbReference>
<keyword evidence="3" id="KW-1185">Reference proteome</keyword>
<protein>
    <submittedName>
        <fullName evidence="2">Peroxiredoxin</fullName>
    </submittedName>
</protein>
<dbReference type="InterPro" id="IPR000866">
    <property type="entry name" value="AhpC/TSA"/>
</dbReference>
<gene>
    <name evidence="2" type="ORF">HNQ92_000944</name>
</gene>
<dbReference type="PANTHER" id="PTHR43640:SF1">
    <property type="entry name" value="THIOREDOXIN-DEPENDENT PEROXIREDOXIN"/>
    <property type="match status" value="1"/>
</dbReference>
<name>A0A840TNN4_9BACT</name>
<evidence type="ECO:0000259" key="1">
    <source>
        <dbReference type="PROSITE" id="PS51352"/>
    </source>
</evidence>
<organism evidence="2 3">
    <name type="scientific">Rhabdobacter roseus</name>
    <dbReference type="NCBI Taxonomy" id="1655419"/>
    <lineage>
        <taxon>Bacteria</taxon>
        <taxon>Pseudomonadati</taxon>
        <taxon>Bacteroidota</taxon>
        <taxon>Cytophagia</taxon>
        <taxon>Cytophagales</taxon>
        <taxon>Cytophagaceae</taxon>
        <taxon>Rhabdobacter</taxon>
    </lineage>
</organism>
<proteinExistence type="predicted"/>
<dbReference type="RefSeq" id="WP_246439615.1">
    <property type="nucleotide sequence ID" value="NZ_JACHGF010000001.1"/>
</dbReference>
<dbReference type="InterPro" id="IPR013766">
    <property type="entry name" value="Thioredoxin_domain"/>
</dbReference>
<dbReference type="PROSITE" id="PS51352">
    <property type="entry name" value="THIOREDOXIN_2"/>
    <property type="match status" value="1"/>
</dbReference>
<dbReference type="Pfam" id="PF00578">
    <property type="entry name" value="AhpC-TSA"/>
    <property type="match status" value="1"/>
</dbReference>
<accession>A0A840TNN4</accession>
<evidence type="ECO:0000313" key="3">
    <source>
        <dbReference type="Proteomes" id="UP000557307"/>
    </source>
</evidence>
<dbReference type="Proteomes" id="UP000557307">
    <property type="component" value="Unassembled WGS sequence"/>
</dbReference>
<sequence length="226" mass="24559">MNTDNAKRRITLWMVLAFLTSLGAVAVALSLPAQLRTRPDAGLAPAGYQVGEAVANFRLKNVNGSMVSLSDYSSKKGVMVVFTCNHCPFAKAYEDRIIALHAKFASQGYPVLAVNPSDPTDYEDDTFEKMKERASSKGYPYPYLADDAQTVAQAFGATRTPHVFVLKNSGGRFVVQYIGTIDDNPQDPAGVTKRYVDDAVTNLLANKPVVTTTTKAIGCAIKWKDI</sequence>
<dbReference type="InterPro" id="IPR047262">
    <property type="entry name" value="PRX-like1"/>
</dbReference>
<dbReference type="AlphaFoldDB" id="A0A840TNN4"/>
<comment type="caution">
    <text evidence="2">The sequence shown here is derived from an EMBL/GenBank/DDBJ whole genome shotgun (WGS) entry which is preliminary data.</text>
</comment>
<feature type="domain" description="Thioredoxin" evidence="1">
    <location>
        <begin position="48"/>
        <end position="201"/>
    </location>
</feature>
<dbReference type="Gene3D" id="3.40.30.10">
    <property type="entry name" value="Glutaredoxin"/>
    <property type="match status" value="1"/>
</dbReference>
<dbReference type="GO" id="GO:0016491">
    <property type="term" value="F:oxidoreductase activity"/>
    <property type="evidence" value="ECO:0007669"/>
    <property type="project" value="InterPro"/>
</dbReference>
<dbReference type="InterPro" id="IPR036249">
    <property type="entry name" value="Thioredoxin-like_sf"/>
</dbReference>
<dbReference type="SUPFAM" id="SSF52833">
    <property type="entry name" value="Thioredoxin-like"/>
    <property type="match status" value="1"/>
</dbReference>
<evidence type="ECO:0000313" key="2">
    <source>
        <dbReference type="EMBL" id="MBB5282823.1"/>
    </source>
</evidence>
<dbReference type="CDD" id="cd02969">
    <property type="entry name" value="PRX_like1"/>
    <property type="match status" value="1"/>
</dbReference>
<dbReference type="EMBL" id="JACHGF010000001">
    <property type="protein sequence ID" value="MBB5282823.1"/>
    <property type="molecule type" value="Genomic_DNA"/>
</dbReference>
<dbReference type="GO" id="GO:0016209">
    <property type="term" value="F:antioxidant activity"/>
    <property type="evidence" value="ECO:0007669"/>
    <property type="project" value="InterPro"/>
</dbReference>